<gene>
    <name evidence="2" type="ORF">AO501_10575</name>
</gene>
<evidence type="ECO:0008006" key="4">
    <source>
        <dbReference type="Google" id="ProtNLM"/>
    </source>
</evidence>
<dbReference type="AlphaFoldDB" id="A0A0Q2LKH1"/>
<dbReference type="OrthoDB" id="4698860at2"/>
<dbReference type="SUPFAM" id="SSF50494">
    <property type="entry name" value="Trypsin-like serine proteases"/>
    <property type="match status" value="1"/>
</dbReference>
<evidence type="ECO:0000313" key="2">
    <source>
        <dbReference type="EMBL" id="KQH76625.1"/>
    </source>
</evidence>
<dbReference type="Proteomes" id="UP000051677">
    <property type="component" value="Unassembled WGS sequence"/>
</dbReference>
<feature type="signal peptide" evidence="1">
    <location>
        <begin position="1"/>
        <end position="32"/>
    </location>
</feature>
<organism evidence="2 3">
    <name type="scientific">Mycobacterium gordonae</name>
    <dbReference type="NCBI Taxonomy" id="1778"/>
    <lineage>
        <taxon>Bacteria</taxon>
        <taxon>Bacillati</taxon>
        <taxon>Actinomycetota</taxon>
        <taxon>Actinomycetes</taxon>
        <taxon>Mycobacteriales</taxon>
        <taxon>Mycobacteriaceae</taxon>
        <taxon>Mycobacterium</taxon>
    </lineage>
</organism>
<dbReference type="Gene3D" id="2.40.10.10">
    <property type="entry name" value="Trypsin-like serine proteases"/>
    <property type="match status" value="2"/>
</dbReference>
<dbReference type="InterPro" id="IPR043504">
    <property type="entry name" value="Peptidase_S1_PA_chymotrypsin"/>
</dbReference>
<protein>
    <recommendedName>
        <fullName evidence="4">Serine protease</fullName>
    </recommendedName>
</protein>
<accession>A0A0Q2LKH1</accession>
<dbReference type="InterPro" id="IPR009003">
    <property type="entry name" value="Peptidase_S1_PA"/>
</dbReference>
<reference evidence="2 3" key="1">
    <citation type="submission" date="2015-10" db="EMBL/GenBank/DDBJ databases">
        <title>Mycobacterium gordonae draft genome assembly.</title>
        <authorList>
            <person name="Ustinova V."/>
            <person name="Smirnova T."/>
            <person name="Blagodatskikh K."/>
            <person name="Varlamov D."/>
            <person name="Larionova E."/>
            <person name="Chernousova L."/>
        </authorList>
    </citation>
    <scope>NUCLEOTIDE SEQUENCE [LARGE SCALE GENOMIC DNA]</scope>
    <source>
        <strain evidence="2 3">CTRI 14-8773</strain>
    </source>
</reference>
<evidence type="ECO:0000313" key="3">
    <source>
        <dbReference type="Proteomes" id="UP000051677"/>
    </source>
</evidence>
<comment type="caution">
    <text evidence="2">The sequence shown here is derived from an EMBL/GenBank/DDBJ whole genome shotgun (WGS) entry which is preliminary data.</text>
</comment>
<dbReference type="STRING" id="1778.A9W97_02565"/>
<evidence type="ECO:0000256" key="1">
    <source>
        <dbReference type="SAM" id="SignalP"/>
    </source>
</evidence>
<keyword evidence="1" id="KW-0732">Signal</keyword>
<proteinExistence type="predicted"/>
<sequence length="225" mass="23498">MHITSRARAALTALTALSLAIIAVAGSTPARADIPTVSPGDRIEYLSPTADITMFCTVGYVYTGHDLHTYAVTAGHCRGKTAGYARATRTGLTGDFTRAIVEPPYQGGPDYGLIDFGIRSLPLAYIGDTPTTNRHPQPEKGQQVCRTGVSSGQHCGAITGYAGKNQYLTTGMPSSIPGDSGGPVWLTTATGSAEIIGIWLGEKTTTNGQEHGRFASLADGLQLLS</sequence>
<name>A0A0Q2LKH1_MYCGO</name>
<dbReference type="RefSeq" id="WP_055580461.1">
    <property type="nucleotide sequence ID" value="NZ_LKTM01000348.1"/>
</dbReference>
<feature type="chain" id="PRO_5006194250" description="Serine protease" evidence="1">
    <location>
        <begin position="33"/>
        <end position="225"/>
    </location>
</feature>
<dbReference type="EMBL" id="LKTM01000348">
    <property type="protein sequence ID" value="KQH76625.1"/>
    <property type="molecule type" value="Genomic_DNA"/>
</dbReference>